<evidence type="ECO:0000259" key="7">
    <source>
        <dbReference type="PROSITE" id="PS51671"/>
    </source>
</evidence>
<dbReference type="InterPro" id="IPR002912">
    <property type="entry name" value="ACT_dom"/>
</dbReference>
<dbReference type="PANTHER" id="PTHR31242">
    <property type="entry name" value="ACETOLACTATE SYNTHASE SMALL SUBUNIT, MITOCHONDRIAL"/>
    <property type="match status" value="1"/>
</dbReference>
<dbReference type="InterPro" id="IPR045865">
    <property type="entry name" value="ACT-like_dom_sf"/>
</dbReference>
<keyword evidence="5" id="KW-0100">Branched-chain amino acid biosynthesis</keyword>
<dbReference type="GO" id="GO:1990610">
    <property type="term" value="F:acetolactate synthase regulator activity"/>
    <property type="evidence" value="ECO:0007669"/>
    <property type="project" value="InterPro"/>
</dbReference>
<dbReference type="EMBL" id="LN733737">
    <property type="protein sequence ID" value="CEP18040.1"/>
    <property type="molecule type" value="Genomic_DNA"/>
</dbReference>
<dbReference type="SUPFAM" id="SSF55021">
    <property type="entry name" value="ACT-like"/>
    <property type="match status" value="2"/>
</dbReference>
<name>A0A0B7NRB0_9FUNG</name>
<evidence type="ECO:0000313" key="9">
    <source>
        <dbReference type="Proteomes" id="UP000054107"/>
    </source>
</evidence>
<feature type="compositionally biased region" description="Acidic residues" evidence="6">
    <location>
        <begin position="311"/>
        <end position="320"/>
    </location>
</feature>
<evidence type="ECO:0000256" key="6">
    <source>
        <dbReference type="SAM" id="MobiDB-lite"/>
    </source>
</evidence>
<evidence type="ECO:0000256" key="1">
    <source>
        <dbReference type="ARBA" id="ARBA00004974"/>
    </source>
</evidence>
<accession>A0A0B7NRB0</accession>
<dbReference type="InterPro" id="IPR039557">
    <property type="entry name" value="AHAS_ACT"/>
</dbReference>
<dbReference type="GO" id="GO:0009097">
    <property type="term" value="P:isoleucine biosynthetic process"/>
    <property type="evidence" value="ECO:0007669"/>
    <property type="project" value="UniProtKB-UniPathway"/>
</dbReference>
<sequence>MLHSIYPKAIASLEQPIGSRLYLTRMILQGNPTAFVTPSVAIVRRAYSPATSAMAFKKHLGQKKFGHAPRYLQPTAEDAVYNILHNTPTSSAEKSKRHVLNLLVQNEPGVLSRLSGVLAGRNFNIESLVVANTEVPDLSRMTVVFKGKNVQIEQARRQLEDLVPVWAVLDYTHTKLIERELLLIKVSILGPEHLHEQLPTSKLDKDVEYVDEKLNASEETSQETPSVALRHTFDHLRAVTELTRLFEGKIVDVSSDSVVVEVCAKPERITSFMKLCKPFGIIEAARTGVMAMPRSPVHDQYAAQTDHSSQEQEDDDEDVDLSALPPS</sequence>
<dbReference type="Gene3D" id="3.30.70.1150">
    <property type="entry name" value="ACT-like. Chain A, domain 2"/>
    <property type="match status" value="1"/>
</dbReference>
<dbReference type="FunFam" id="3.30.70.260:FF:000001">
    <property type="entry name" value="Acetolactate synthase, small subunit"/>
    <property type="match status" value="1"/>
</dbReference>
<dbReference type="Gene3D" id="3.30.70.260">
    <property type="match status" value="1"/>
</dbReference>
<reference evidence="8 9" key="1">
    <citation type="submission" date="2014-09" db="EMBL/GenBank/DDBJ databases">
        <authorList>
            <person name="Ellenberger Sabrina"/>
        </authorList>
    </citation>
    <scope>NUCLEOTIDE SEQUENCE [LARGE SCALE GENOMIC DNA]</scope>
    <source>
        <strain evidence="8 9">CBS 412.66</strain>
    </source>
</reference>
<dbReference type="OrthoDB" id="2013116at2759"/>
<dbReference type="GO" id="GO:0005948">
    <property type="term" value="C:acetolactate synthase complex"/>
    <property type="evidence" value="ECO:0007669"/>
    <property type="project" value="TreeGrafter"/>
</dbReference>
<dbReference type="InterPro" id="IPR027271">
    <property type="entry name" value="Acetolactate_synth/TF_NikR_C"/>
</dbReference>
<dbReference type="Pfam" id="PF10369">
    <property type="entry name" value="ALS_ss_C"/>
    <property type="match status" value="1"/>
</dbReference>
<comment type="similarity">
    <text evidence="3">Belongs to the acetolactate synthase small subunit family.</text>
</comment>
<dbReference type="GO" id="GO:0042645">
    <property type="term" value="C:mitochondrial nucleoid"/>
    <property type="evidence" value="ECO:0007669"/>
    <property type="project" value="TreeGrafter"/>
</dbReference>
<dbReference type="InterPro" id="IPR053050">
    <property type="entry name" value="ALS_regulatory_subunit"/>
</dbReference>
<dbReference type="InterPro" id="IPR054480">
    <property type="entry name" value="AHAS_small-like_ACT"/>
</dbReference>
<dbReference type="STRING" id="35722.A0A0B7NRB0"/>
<dbReference type="InterPro" id="IPR019455">
    <property type="entry name" value="Acetolactate_synth_ssu_C"/>
</dbReference>
<dbReference type="AlphaFoldDB" id="A0A0B7NRB0"/>
<comment type="pathway">
    <text evidence="1">Amino-acid biosynthesis; L-isoleucine biosynthesis; L-isoleucine from 2-oxobutanoate: step 1/4.</text>
</comment>
<dbReference type="Pfam" id="PF22629">
    <property type="entry name" value="ACT_AHAS_ss"/>
    <property type="match status" value="1"/>
</dbReference>
<gene>
    <name evidence="8" type="primary">PARPA_12340.1 scaffold 44939</name>
</gene>
<organism evidence="8 9">
    <name type="scientific">Parasitella parasitica</name>
    <dbReference type="NCBI Taxonomy" id="35722"/>
    <lineage>
        <taxon>Eukaryota</taxon>
        <taxon>Fungi</taxon>
        <taxon>Fungi incertae sedis</taxon>
        <taxon>Mucoromycota</taxon>
        <taxon>Mucoromycotina</taxon>
        <taxon>Mucoromycetes</taxon>
        <taxon>Mucorales</taxon>
        <taxon>Mucorineae</taxon>
        <taxon>Mucoraceae</taxon>
        <taxon>Parasitella</taxon>
    </lineage>
</organism>
<feature type="region of interest" description="Disordered" evidence="6">
    <location>
        <begin position="295"/>
        <end position="327"/>
    </location>
</feature>
<dbReference type="CDD" id="cd04878">
    <property type="entry name" value="ACT_AHAS"/>
    <property type="match status" value="1"/>
</dbReference>
<comment type="pathway">
    <text evidence="2">Amino-acid biosynthesis; L-valine biosynthesis; L-valine from pyruvate: step 1/4.</text>
</comment>
<feature type="domain" description="ACT" evidence="7">
    <location>
        <begin position="99"/>
        <end position="173"/>
    </location>
</feature>
<dbReference type="UniPathway" id="UPA00047">
    <property type="reaction ID" value="UER00055"/>
</dbReference>
<evidence type="ECO:0000256" key="3">
    <source>
        <dbReference type="ARBA" id="ARBA00006341"/>
    </source>
</evidence>
<evidence type="ECO:0000313" key="8">
    <source>
        <dbReference type="EMBL" id="CEP18040.1"/>
    </source>
</evidence>
<protein>
    <recommendedName>
        <fullName evidence="7">ACT domain-containing protein</fullName>
    </recommendedName>
</protein>
<evidence type="ECO:0000256" key="2">
    <source>
        <dbReference type="ARBA" id="ARBA00005025"/>
    </source>
</evidence>
<keyword evidence="4" id="KW-0028">Amino-acid biosynthesis</keyword>
<proteinExistence type="inferred from homology"/>
<keyword evidence="9" id="KW-1185">Reference proteome</keyword>
<dbReference type="Proteomes" id="UP000054107">
    <property type="component" value="Unassembled WGS sequence"/>
</dbReference>
<dbReference type="InterPro" id="IPR004789">
    <property type="entry name" value="Acetalactate_synth_ssu"/>
</dbReference>
<dbReference type="PROSITE" id="PS51671">
    <property type="entry name" value="ACT"/>
    <property type="match status" value="1"/>
</dbReference>
<dbReference type="PANTHER" id="PTHR31242:SF2">
    <property type="entry name" value="ACETOLACTATE SYNTHASE SMALL SUBUNIT, MITOCHONDRIAL"/>
    <property type="match status" value="1"/>
</dbReference>
<evidence type="ECO:0000256" key="5">
    <source>
        <dbReference type="ARBA" id="ARBA00023304"/>
    </source>
</evidence>
<dbReference type="GO" id="GO:0009099">
    <property type="term" value="P:L-valine biosynthetic process"/>
    <property type="evidence" value="ECO:0007669"/>
    <property type="project" value="UniProtKB-UniPathway"/>
</dbReference>
<evidence type="ECO:0000256" key="4">
    <source>
        <dbReference type="ARBA" id="ARBA00022605"/>
    </source>
</evidence>
<dbReference type="NCBIfam" id="TIGR00119">
    <property type="entry name" value="acolac_sm"/>
    <property type="match status" value="1"/>
</dbReference>
<dbReference type="UniPathway" id="UPA00049">
    <property type="reaction ID" value="UER00059"/>
</dbReference>